<gene>
    <name evidence="1" type="ORF">S03H2_06938</name>
</gene>
<comment type="caution">
    <text evidence="1">The sequence shown here is derived from an EMBL/GenBank/DDBJ whole genome shotgun (WGS) entry which is preliminary data.</text>
</comment>
<proteinExistence type="predicted"/>
<dbReference type="EMBL" id="BARU01003123">
    <property type="protein sequence ID" value="GAH20704.1"/>
    <property type="molecule type" value="Genomic_DNA"/>
</dbReference>
<sequence>LVESDVPPNFCTTIFIFNFINYTNDKFIFTYKNDIKV</sequence>
<feature type="non-terminal residue" evidence="1">
    <location>
        <position position="1"/>
    </location>
</feature>
<protein>
    <submittedName>
        <fullName evidence="1">Uncharacterized protein</fullName>
    </submittedName>
</protein>
<evidence type="ECO:0000313" key="1">
    <source>
        <dbReference type="EMBL" id="GAH20704.1"/>
    </source>
</evidence>
<dbReference type="AlphaFoldDB" id="X1EU61"/>
<reference evidence="1" key="1">
    <citation type="journal article" date="2014" name="Front. Microbiol.">
        <title>High frequency of phylogenetically diverse reductive dehalogenase-homologous genes in deep subseafloor sedimentary metagenomes.</title>
        <authorList>
            <person name="Kawai M."/>
            <person name="Futagami T."/>
            <person name="Toyoda A."/>
            <person name="Takaki Y."/>
            <person name="Nishi S."/>
            <person name="Hori S."/>
            <person name="Arai W."/>
            <person name="Tsubouchi T."/>
            <person name="Morono Y."/>
            <person name="Uchiyama I."/>
            <person name="Ito T."/>
            <person name="Fujiyama A."/>
            <person name="Inagaki F."/>
            <person name="Takami H."/>
        </authorList>
    </citation>
    <scope>NUCLEOTIDE SEQUENCE</scope>
    <source>
        <strain evidence="1">Expedition CK06-06</strain>
    </source>
</reference>
<name>X1EU61_9ZZZZ</name>
<organism evidence="1">
    <name type="scientific">marine sediment metagenome</name>
    <dbReference type="NCBI Taxonomy" id="412755"/>
    <lineage>
        <taxon>unclassified sequences</taxon>
        <taxon>metagenomes</taxon>
        <taxon>ecological metagenomes</taxon>
    </lineage>
</organism>
<accession>X1EU61</accession>